<protein>
    <submittedName>
        <fullName evidence="1">Uncharacterized protein</fullName>
    </submittedName>
</protein>
<evidence type="ECO:0000313" key="1">
    <source>
        <dbReference type="EMBL" id="KAK0178552.1"/>
    </source>
</evidence>
<dbReference type="AlphaFoldDB" id="A0AA39FZ62"/>
<dbReference type="Proteomes" id="UP001168972">
    <property type="component" value="Unassembled WGS sequence"/>
</dbReference>
<keyword evidence="2" id="KW-1185">Reference proteome</keyword>
<evidence type="ECO:0000313" key="2">
    <source>
        <dbReference type="Proteomes" id="UP001168972"/>
    </source>
</evidence>
<dbReference type="EMBL" id="JAQQBR010000004">
    <property type="protein sequence ID" value="KAK0178552.1"/>
    <property type="molecule type" value="Genomic_DNA"/>
</dbReference>
<name>A0AA39FZ62_MICHY</name>
<organism evidence="1 2">
    <name type="scientific">Microctonus hyperodae</name>
    <name type="common">Parasitoid wasp</name>
    <dbReference type="NCBI Taxonomy" id="165561"/>
    <lineage>
        <taxon>Eukaryota</taxon>
        <taxon>Metazoa</taxon>
        <taxon>Ecdysozoa</taxon>
        <taxon>Arthropoda</taxon>
        <taxon>Hexapoda</taxon>
        <taxon>Insecta</taxon>
        <taxon>Pterygota</taxon>
        <taxon>Neoptera</taxon>
        <taxon>Endopterygota</taxon>
        <taxon>Hymenoptera</taxon>
        <taxon>Apocrita</taxon>
        <taxon>Ichneumonoidea</taxon>
        <taxon>Braconidae</taxon>
        <taxon>Euphorinae</taxon>
        <taxon>Microctonus</taxon>
    </lineage>
</organism>
<sequence>MFYPSNINLRKPRAINELSSDHLPVITYINPNNYTNQSKNLKRDYNKTNWSLYREKLNNNWNMVKEFNNNTDIDSTLNKLTDTMNKTLETVTPKWNNVNKFKNIDNKIILLIRERNNIRKHVQRNKCSTFKNEMNILSNRIKYELYKHKNEQYNKYLKSLEIRNGSLWNTVRFVKFIKGVKNSNIQKLHGPNGIVYSNKDKADVFADYFESVYSITEDFGSNSHNKIINKEYNKIIHNENNDDNQYKRTYSRDIKSVISKLKNKKAPGIDGISNL</sequence>
<reference evidence="1" key="2">
    <citation type="submission" date="2023-03" db="EMBL/GenBank/DDBJ databases">
        <authorList>
            <person name="Inwood S.N."/>
            <person name="Skelly J.G."/>
            <person name="Guhlin J."/>
            <person name="Harrop T.W.R."/>
            <person name="Goldson S.G."/>
            <person name="Dearden P.K."/>
        </authorList>
    </citation>
    <scope>NUCLEOTIDE SEQUENCE</scope>
    <source>
        <strain evidence="1">Lincoln</strain>
        <tissue evidence="1">Whole body</tissue>
    </source>
</reference>
<comment type="caution">
    <text evidence="1">The sequence shown here is derived from an EMBL/GenBank/DDBJ whole genome shotgun (WGS) entry which is preliminary data.</text>
</comment>
<reference evidence="1" key="1">
    <citation type="journal article" date="2023" name="bioRxiv">
        <title>Scaffold-level genome assemblies of two parasitoid biocontrol wasps reveal the parthenogenesis mechanism and an associated novel virus.</title>
        <authorList>
            <person name="Inwood S."/>
            <person name="Skelly J."/>
            <person name="Guhlin J."/>
            <person name="Harrop T."/>
            <person name="Goldson S."/>
            <person name="Dearden P."/>
        </authorList>
    </citation>
    <scope>NUCLEOTIDE SEQUENCE</scope>
    <source>
        <strain evidence="1">Lincoln</strain>
        <tissue evidence="1">Whole body</tissue>
    </source>
</reference>
<proteinExistence type="predicted"/>
<accession>A0AA39FZ62</accession>
<gene>
    <name evidence="1" type="ORF">PV327_007431</name>
</gene>